<dbReference type="AlphaFoldDB" id="W9QJ64"/>
<proteinExistence type="predicted"/>
<name>W9QJ64_9ROSA</name>
<sequence length="120" mass="12772">MASHRVGETGLSDSGPSNHHMPYAVFHGINNPASTSFINQEGSAFDFGELEQAIGLQGVKIGNDEAKAPFFTARPAATLEMFPSWPMRYQQTPRVGSSKSGGESTDSGSALNNNNINNTL</sequence>
<evidence type="ECO:0000256" key="1">
    <source>
        <dbReference type="SAM" id="MobiDB-lite"/>
    </source>
</evidence>
<reference evidence="3" key="1">
    <citation type="submission" date="2013-01" db="EMBL/GenBank/DDBJ databases">
        <title>Draft Genome Sequence of a Mulberry Tree, Morus notabilis C.K. Schneid.</title>
        <authorList>
            <person name="He N."/>
            <person name="Zhao S."/>
        </authorList>
    </citation>
    <scope>NUCLEOTIDE SEQUENCE</scope>
</reference>
<gene>
    <name evidence="2" type="ORF">L484_022344</name>
</gene>
<evidence type="ECO:0000313" key="3">
    <source>
        <dbReference type="Proteomes" id="UP000030645"/>
    </source>
</evidence>
<feature type="region of interest" description="Disordered" evidence="1">
    <location>
        <begin position="88"/>
        <end position="120"/>
    </location>
</feature>
<dbReference type="Proteomes" id="UP000030645">
    <property type="component" value="Unassembled WGS sequence"/>
</dbReference>
<dbReference type="eggNOG" id="ENOG502QRFK">
    <property type="taxonomic scope" value="Eukaryota"/>
</dbReference>
<feature type="region of interest" description="Disordered" evidence="1">
    <location>
        <begin position="1"/>
        <end position="21"/>
    </location>
</feature>
<keyword evidence="3" id="KW-1185">Reference proteome</keyword>
<evidence type="ECO:0000313" key="2">
    <source>
        <dbReference type="EMBL" id="EXB38444.1"/>
    </source>
</evidence>
<accession>W9QJ64</accession>
<dbReference type="EMBL" id="KE343693">
    <property type="protein sequence ID" value="EXB38444.1"/>
    <property type="molecule type" value="Genomic_DNA"/>
</dbReference>
<feature type="compositionally biased region" description="Polar residues" evidence="1">
    <location>
        <begin position="89"/>
        <end position="111"/>
    </location>
</feature>
<organism evidence="2 3">
    <name type="scientific">Morus notabilis</name>
    <dbReference type="NCBI Taxonomy" id="981085"/>
    <lineage>
        <taxon>Eukaryota</taxon>
        <taxon>Viridiplantae</taxon>
        <taxon>Streptophyta</taxon>
        <taxon>Embryophyta</taxon>
        <taxon>Tracheophyta</taxon>
        <taxon>Spermatophyta</taxon>
        <taxon>Magnoliopsida</taxon>
        <taxon>eudicotyledons</taxon>
        <taxon>Gunneridae</taxon>
        <taxon>Pentapetalae</taxon>
        <taxon>rosids</taxon>
        <taxon>fabids</taxon>
        <taxon>Rosales</taxon>
        <taxon>Moraceae</taxon>
        <taxon>Moreae</taxon>
        <taxon>Morus</taxon>
    </lineage>
</organism>
<protein>
    <submittedName>
        <fullName evidence="2">Uncharacterized protein</fullName>
    </submittedName>
</protein>
<dbReference type="STRING" id="981085.W9QJ64"/>